<comment type="caution">
    <text evidence="2">The sequence shown here is derived from an EMBL/GenBank/DDBJ whole genome shotgun (WGS) entry which is preliminary data.</text>
</comment>
<dbReference type="InterPro" id="IPR023393">
    <property type="entry name" value="START-like_dom_sf"/>
</dbReference>
<dbReference type="SUPFAM" id="SSF55961">
    <property type="entry name" value="Bet v1-like"/>
    <property type="match status" value="1"/>
</dbReference>
<dbReference type="AlphaFoldDB" id="A0A0F9KZ29"/>
<proteinExistence type="predicted"/>
<gene>
    <name evidence="2" type="ORF">LCGC14_1267510</name>
</gene>
<dbReference type="Pfam" id="PF03364">
    <property type="entry name" value="Polyketide_cyc"/>
    <property type="match status" value="1"/>
</dbReference>
<dbReference type="Gene3D" id="3.30.530.20">
    <property type="match status" value="1"/>
</dbReference>
<feature type="domain" description="Coenzyme Q-binding protein COQ10 START" evidence="1">
    <location>
        <begin position="10"/>
        <end position="129"/>
    </location>
</feature>
<sequence length="150" mass="17770">MPRFEEEIIIKASADAVYDLIADSRNLQEMLPGFEIKILETGEDYRICDCRLKTEKETFKWTHRENFDPELLSIDYALVEGDWDHFNTWWKIIPAQEECELIFQSEMAPKNNGIMTYLTWPFFKKKMNRLCLGMIQSVKDRLELSYGQSS</sequence>
<accession>A0A0F9KZ29</accession>
<evidence type="ECO:0000259" key="1">
    <source>
        <dbReference type="Pfam" id="PF03364"/>
    </source>
</evidence>
<protein>
    <recommendedName>
        <fullName evidence="1">Coenzyme Q-binding protein COQ10 START domain-containing protein</fullName>
    </recommendedName>
</protein>
<dbReference type="EMBL" id="LAZR01007082">
    <property type="protein sequence ID" value="KKM87574.1"/>
    <property type="molecule type" value="Genomic_DNA"/>
</dbReference>
<dbReference type="InterPro" id="IPR005031">
    <property type="entry name" value="COQ10_START"/>
</dbReference>
<organism evidence="2">
    <name type="scientific">marine sediment metagenome</name>
    <dbReference type="NCBI Taxonomy" id="412755"/>
    <lineage>
        <taxon>unclassified sequences</taxon>
        <taxon>metagenomes</taxon>
        <taxon>ecological metagenomes</taxon>
    </lineage>
</organism>
<evidence type="ECO:0000313" key="2">
    <source>
        <dbReference type="EMBL" id="KKM87574.1"/>
    </source>
</evidence>
<reference evidence="2" key="1">
    <citation type="journal article" date="2015" name="Nature">
        <title>Complex archaea that bridge the gap between prokaryotes and eukaryotes.</title>
        <authorList>
            <person name="Spang A."/>
            <person name="Saw J.H."/>
            <person name="Jorgensen S.L."/>
            <person name="Zaremba-Niedzwiedzka K."/>
            <person name="Martijn J."/>
            <person name="Lind A.E."/>
            <person name="van Eijk R."/>
            <person name="Schleper C."/>
            <person name="Guy L."/>
            <person name="Ettema T.J."/>
        </authorList>
    </citation>
    <scope>NUCLEOTIDE SEQUENCE</scope>
</reference>
<name>A0A0F9KZ29_9ZZZZ</name>